<evidence type="ECO:0000313" key="3">
    <source>
        <dbReference type="Proteomes" id="UP000321204"/>
    </source>
</evidence>
<feature type="domain" description="T6SS Phospholipase effector Tle1-like catalytic" evidence="1">
    <location>
        <begin position="2"/>
        <end position="284"/>
    </location>
</feature>
<accession>A0A5B8UKU2</accession>
<dbReference type="InterPro" id="IPR018712">
    <property type="entry name" value="Tle1-like_cat"/>
</dbReference>
<dbReference type="OrthoDB" id="4378831at2"/>
<dbReference type="EMBL" id="CP042433">
    <property type="protein sequence ID" value="QEC57056.1"/>
    <property type="molecule type" value="Genomic_DNA"/>
</dbReference>
<dbReference type="PANTHER" id="PTHR33840:SF1">
    <property type="entry name" value="TLE1 PHOSPHOLIPASE DOMAIN-CONTAINING PROTEIN"/>
    <property type="match status" value="1"/>
</dbReference>
<dbReference type="Pfam" id="PF09994">
    <property type="entry name" value="T6SS_Tle1-like_cat"/>
    <property type="match status" value="1"/>
</dbReference>
<dbReference type="Proteomes" id="UP000321204">
    <property type="component" value="Chromosome"/>
</dbReference>
<evidence type="ECO:0000259" key="1">
    <source>
        <dbReference type="Pfam" id="PF09994"/>
    </source>
</evidence>
<dbReference type="AlphaFoldDB" id="A0A5B8UKU2"/>
<keyword evidence="3" id="KW-1185">Reference proteome</keyword>
<name>A0A5B8UKU2_9BACT</name>
<dbReference type="RefSeq" id="WP_146788949.1">
    <property type="nucleotide sequence ID" value="NZ_BAABIO010000003.1"/>
</dbReference>
<organism evidence="2 3">
    <name type="scientific">Flavisolibacter ginsenosidimutans</name>
    <dbReference type="NCBI Taxonomy" id="661481"/>
    <lineage>
        <taxon>Bacteria</taxon>
        <taxon>Pseudomonadati</taxon>
        <taxon>Bacteroidota</taxon>
        <taxon>Chitinophagia</taxon>
        <taxon>Chitinophagales</taxon>
        <taxon>Chitinophagaceae</taxon>
        <taxon>Flavisolibacter</taxon>
    </lineage>
</organism>
<dbReference type="PANTHER" id="PTHR33840">
    <property type="match status" value="1"/>
</dbReference>
<gene>
    <name evidence="2" type="ORF">FSB75_14475</name>
</gene>
<sequence>MKHIISCSDGTWNKPTDDIRATNNEDAADADNDFDTNVARMYKSICSRKGNIEQVKIYDQGVGTGLGWKDKVLGGATGEGIDKNIKDVYQFFMLNYQPGDKLFLFGFSRGAYTARSLAGFMRNCGILKPENVQLVDKAYEFYRDRNPYTHPDSDLMNSFRNAYCLKDETGSNVIPIYFIGVWDTVGALGVPLSWFQLGNRKRYRFHDVTLSSHVQHAYQALAVDEKRALFSPTLWEKSKTVMANPNHPQHKNMEQRWFAGVHSNVGGGYPDAGLSNIALRWLIEKAQAADLCFNDAPLDKDKDGRDYGKLEESRKGFYKLWRPNWREIKKGDALTNQEVDASVLERIKDRSKNYRPKNLSSLYAGE</sequence>
<evidence type="ECO:0000313" key="2">
    <source>
        <dbReference type="EMBL" id="QEC57056.1"/>
    </source>
</evidence>
<proteinExistence type="predicted"/>
<protein>
    <submittedName>
        <fullName evidence="2">DUF2235 domain-containing protein</fullName>
    </submittedName>
</protein>
<dbReference type="KEGG" id="fgg:FSB75_14475"/>
<reference evidence="2 3" key="1">
    <citation type="journal article" date="2015" name="Int. J. Syst. Evol. Microbiol.">
        <title>Flavisolibacter ginsenosidimutans sp. nov., with ginsenoside-converting activity isolated from soil used for cultivating ginseng.</title>
        <authorList>
            <person name="Zhao Y."/>
            <person name="Liu Q."/>
            <person name="Kang M.S."/>
            <person name="Jin F."/>
            <person name="Yu H."/>
            <person name="Im W.T."/>
        </authorList>
    </citation>
    <scope>NUCLEOTIDE SEQUENCE [LARGE SCALE GENOMIC DNA]</scope>
    <source>
        <strain evidence="2 3">Gsoil 636</strain>
    </source>
</reference>